<name>E6QK90_9ZZZZ</name>
<gene>
    <name evidence="7" type="ORF">CARN6_1023</name>
</gene>
<dbReference type="EC" id="2.6.1.-" evidence="7"/>
<dbReference type="PANTHER" id="PTHR46383">
    <property type="entry name" value="ASPARTATE AMINOTRANSFERASE"/>
    <property type="match status" value="1"/>
</dbReference>
<protein>
    <submittedName>
        <fullName evidence="7">Putative aspartate aminotransferase</fullName>
        <ecNumber evidence="7">2.6.1.-</ecNumber>
    </submittedName>
</protein>
<dbReference type="InterPro" id="IPR015422">
    <property type="entry name" value="PyrdxlP-dep_Trfase_small"/>
</dbReference>
<dbReference type="GO" id="GO:0006520">
    <property type="term" value="P:amino acid metabolic process"/>
    <property type="evidence" value="ECO:0007669"/>
    <property type="project" value="InterPro"/>
</dbReference>
<evidence type="ECO:0000259" key="6">
    <source>
        <dbReference type="Pfam" id="PF00155"/>
    </source>
</evidence>
<dbReference type="GO" id="GO:0008483">
    <property type="term" value="F:transaminase activity"/>
    <property type="evidence" value="ECO:0007669"/>
    <property type="project" value="UniProtKB-KW"/>
</dbReference>
<dbReference type="GO" id="GO:0030170">
    <property type="term" value="F:pyridoxal phosphate binding"/>
    <property type="evidence" value="ECO:0007669"/>
    <property type="project" value="InterPro"/>
</dbReference>
<proteinExistence type="inferred from homology"/>
<dbReference type="InterPro" id="IPR004839">
    <property type="entry name" value="Aminotransferase_I/II_large"/>
</dbReference>
<feature type="domain" description="Aminotransferase class I/classII large" evidence="6">
    <location>
        <begin position="6"/>
        <end position="91"/>
    </location>
</feature>
<evidence type="ECO:0000256" key="1">
    <source>
        <dbReference type="ARBA" id="ARBA00001933"/>
    </source>
</evidence>
<dbReference type="PANTHER" id="PTHR46383:SF1">
    <property type="entry name" value="ASPARTATE AMINOTRANSFERASE"/>
    <property type="match status" value="1"/>
</dbReference>
<reference evidence="7" key="1">
    <citation type="submission" date="2009-10" db="EMBL/GenBank/DDBJ databases">
        <title>Diversity of trophic interactions inside an arsenic-rich microbial ecosystem.</title>
        <authorList>
            <person name="Bertin P.N."/>
            <person name="Heinrich-Salmeron A."/>
            <person name="Pelletier E."/>
            <person name="Goulhen-Chollet F."/>
            <person name="Arsene-Ploetze F."/>
            <person name="Gallien S."/>
            <person name="Calteau A."/>
            <person name="Vallenet D."/>
            <person name="Casiot C."/>
            <person name="Chane-Woon-Ming B."/>
            <person name="Giloteaux L."/>
            <person name="Barakat M."/>
            <person name="Bonnefoy V."/>
            <person name="Bruneel O."/>
            <person name="Chandler M."/>
            <person name="Cleiss J."/>
            <person name="Duran R."/>
            <person name="Elbaz-Poulichet F."/>
            <person name="Fonknechten N."/>
            <person name="Lauga B."/>
            <person name="Mornico D."/>
            <person name="Ortet P."/>
            <person name="Schaeffer C."/>
            <person name="Siguier P."/>
            <person name="Alexander Thil Smith A."/>
            <person name="Van Dorsselaer A."/>
            <person name="Weissenbach J."/>
            <person name="Medigue C."/>
            <person name="Le Paslier D."/>
        </authorList>
    </citation>
    <scope>NUCLEOTIDE SEQUENCE</scope>
</reference>
<evidence type="ECO:0000256" key="2">
    <source>
        <dbReference type="ARBA" id="ARBA00007441"/>
    </source>
</evidence>
<dbReference type="InterPro" id="IPR050596">
    <property type="entry name" value="AspAT/PAT-like"/>
</dbReference>
<dbReference type="SUPFAM" id="SSF53383">
    <property type="entry name" value="PLP-dependent transferases"/>
    <property type="match status" value="1"/>
</dbReference>
<dbReference type="EMBL" id="CABQ01000118">
    <property type="protein sequence ID" value="CBI07657.1"/>
    <property type="molecule type" value="Genomic_DNA"/>
</dbReference>
<keyword evidence="4 7" id="KW-0808">Transferase</keyword>
<dbReference type="Gene3D" id="3.90.1150.10">
    <property type="entry name" value="Aspartate Aminotransferase, domain 1"/>
    <property type="match status" value="1"/>
</dbReference>
<evidence type="ECO:0000313" key="7">
    <source>
        <dbReference type="EMBL" id="CBI07657.1"/>
    </source>
</evidence>
<evidence type="ECO:0000256" key="3">
    <source>
        <dbReference type="ARBA" id="ARBA00022576"/>
    </source>
</evidence>
<dbReference type="Pfam" id="PF00155">
    <property type="entry name" value="Aminotran_1_2"/>
    <property type="match status" value="1"/>
</dbReference>
<evidence type="ECO:0000256" key="5">
    <source>
        <dbReference type="ARBA" id="ARBA00022898"/>
    </source>
</evidence>
<comment type="caution">
    <text evidence="7">The sequence shown here is derived from an EMBL/GenBank/DDBJ whole genome shotgun (WGS) entry which is preliminary data.</text>
</comment>
<keyword evidence="3 7" id="KW-0032">Aminotransferase</keyword>
<comment type="cofactor">
    <cofactor evidence="1">
        <name>pyridoxal 5'-phosphate</name>
        <dbReference type="ChEBI" id="CHEBI:597326"/>
    </cofactor>
</comment>
<accession>E6QK90</accession>
<evidence type="ECO:0000256" key="4">
    <source>
        <dbReference type="ARBA" id="ARBA00022679"/>
    </source>
</evidence>
<sequence length="96" mass="10311">MRLGEYRKRRDMLVAGLNSVGLECEPPAGAFYAFPNVEKIHKNSRTAADILLEKAHIASIPGSVFGAQGEGHLRFGYALPVAEIEAAVAALKDFLG</sequence>
<keyword evidence="5" id="KW-0663">Pyridoxal phosphate</keyword>
<dbReference type="AlphaFoldDB" id="E6QK90"/>
<organism evidence="7">
    <name type="scientific">mine drainage metagenome</name>
    <dbReference type="NCBI Taxonomy" id="410659"/>
    <lineage>
        <taxon>unclassified sequences</taxon>
        <taxon>metagenomes</taxon>
        <taxon>ecological metagenomes</taxon>
    </lineage>
</organism>
<comment type="similarity">
    <text evidence="2">Belongs to the class-I pyridoxal-phosphate-dependent aminotransferase family.</text>
</comment>
<dbReference type="InterPro" id="IPR015424">
    <property type="entry name" value="PyrdxlP-dep_Trfase"/>
</dbReference>